<gene>
    <name evidence="2" type="ORF">HPS9_03760</name>
</gene>
<dbReference type="GO" id="GO:0043565">
    <property type="term" value="F:sequence-specific DNA binding"/>
    <property type="evidence" value="ECO:0007669"/>
    <property type="project" value="TreeGrafter"/>
</dbReference>
<proteinExistence type="predicted"/>
<evidence type="ECO:0000313" key="3">
    <source>
        <dbReference type="Proteomes" id="UP000027441"/>
    </source>
</evidence>
<dbReference type="Pfam" id="PF01797">
    <property type="entry name" value="Y1_Tnp"/>
    <property type="match status" value="1"/>
</dbReference>
<dbReference type="GO" id="GO:0006313">
    <property type="term" value="P:DNA transposition"/>
    <property type="evidence" value="ECO:0007669"/>
    <property type="project" value="InterPro"/>
</dbReference>
<sequence>MSNYRRNFTQGGIYFFTIVLQDRTSDLLVRYIDEFRCAYKETVEKYSFETIAITILPDHLHLILQLPENDDDYSIRLKFLKTRFTQKIPKEHRNPNFSREKRNEAGIWQRRFWEHYIRDEEDLEKHIAYTYYNPVKHNYVKNVSDWAYSSFHKDVQNGKFPMDWGSDVKNDMLSLYQWDM</sequence>
<dbReference type="GO" id="GO:0004803">
    <property type="term" value="F:transposase activity"/>
    <property type="evidence" value="ECO:0007669"/>
    <property type="project" value="InterPro"/>
</dbReference>
<dbReference type="PANTHER" id="PTHR36966:SF1">
    <property type="entry name" value="REP-ASSOCIATED TYROSINE TRANSPOSASE"/>
    <property type="match status" value="1"/>
</dbReference>
<feature type="domain" description="Transposase IS200-like" evidence="1">
    <location>
        <begin position="9"/>
        <end position="133"/>
    </location>
</feature>
<evidence type="ECO:0000259" key="1">
    <source>
        <dbReference type="SMART" id="SM01321"/>
    </source>
</evidence>
<dbReference type="AlphaFoldDB" id="A0A836YYY3"/>
<dbReference type="Proteomes" id="UP000027441">
    <property type="component" value="Unassembled WGS sequence"/>
</dbReference>
<comment type="caution">
    <text evidence="2">The sequence shown here is derived from an EMBL/GenBank/DDBJ whole genome shotgun (WGS) entry which is preliminary data.</text>
</comment>
<dbReference type="InterPro" id="IPR036515">
    <property type="entry name" value="Transposase_17_sf"/>
</dbReference>
<protein>
    <recommendedName>
        <fullName evidence="1">Transposase IS200-like domain-containing protein</fullName>
    </recommendedName>
</protein>
<evidence type="ECO:0000313" key="2">
    <source>
        <dbReference type="EMBL" id="KDB46731.1"/>
    </source>
</evidence>
<dbReference type="InterPro" id="IPR002686">
    <property type="entry name" value="Transposase_17"/>
</dbReference>
<name>A0A836YYY3_GLAPU</name>
<reference evidence="2 3" key="1">
    <citation type="submission" date="2014-02" db="EMBL/GenBank/DDBJ databases">
        <title>Comparative genomics of Haemophilus parasuis isolated from pig lungs.</title>
        <authorList>
            <person name="Kittichotirat W."/>
            <person name="Bumgarner R.E."/>
            <person name="Lawrence P."/>
        </authorList>
    </citation>
    <scope>NUCLEOTIDE SEQUENCE [LARGE SCALE GENOMIC DNA]</scope>
    <source>
        <strain evidence="2 3">HPS9</strain>
    </source>
</reference>
<dbReference type="PANTHER" id="PTHR36966">
    <property type="entry name" value="REP-ASSOCIATED TYROSINE TRANSPOSASE"/>
    <property type="match status" value="1"/>
</dbReference>
<dbReference type="InterPro" id="IPR052715">
    <property type="entry name" value="RAYT_transposase"/>
</dbReference>
<dbReference type="EMBL" id="JDSN01000033">
    <property type="protein sequence ID" value="KDB46731.1"/>
    <property type="molecule type" value="Genomic_DNA"/>
</dbReference>
<dbReference type="SMART" id="SM01321">
    <property type="entry name" value="Y1_Tnp"/>
    <property type="match status" value="1"/>
</dbReference>
<dbReference type="SUPFAM" id="SSF143422">
    <property type="entry name" value="Transposase IS200-like"/>
    <property type="match status" value="1"/>
</dbReference>
<organism evidence="2 3">
    <name type="scientific">Glaesserella parasuis HPS9</name>
    <dbReference type="NCBI Taxonomy" id="1450513"/>
    <lineage>
        <taxon>Bacteria</taxon>
        <taxon>Pseudomonadati</taxon>
        <taxon>Pseudomonadota</taxon>
        <taxon>Gammaproteobacteria</taxon>
        <taxon>Pasteurellales</taxon>
        <taxon>Pasteurellaceae</taxon>
        <taxon>Glaesserella</taxon>
    </lineage>
</organism>
<dbReference type="RefSeq" id="WP_015939878.1">
    <property type="nucleotide sequence ID" value="NZ_JDSN01000033.1"/>
</dbReference>
<dbReference type="Gene3D" id="3.30.70.1290">
    <property type="entry name" value="Transposase IS200-like"/>
    <property type="match status" value="1"/>
</dbReference>
<accession>A0A836YYY3</accession>
<dbReference type="NCBIfam" id="NF047646">
    <property type="entry name" value="REP_Tyr_transpos"/>
    <property type="match status" value="1"/>
</dbReference>